<feature type="compositionally biased region" description="Low complexity" evidence="3">
    <location>
        <begin position="156"/>
        <end position="166"/>
    </location>
</feature>
<comment type="similarity">
    <text evidence="1">Belongs to the 4-hydroxybenzoyl-CoA thioesterase family.</text>
</comment>
<evidence type="ECO:0000313" key="4">
    <source>
        <dbReference type="EMBL" id="MFC4032315.1"/>
    </source>
</evidence>
<dbReference type="Pfam" id="PF13279">
    <property type="entry name" value="4HBT_2"/>
    <property type="match status" value="1"/>
</dbReference>
<protein>
    <submittedName>
        <fullName evidence="4">Acyl-CoA thioesterase</fullName>
        <ecNumber evidence="4">3.1.2.-</ecNumber>
    </submittedName>
</protein>
<dbReference type="RefSeq" id="WP_386429138.1">
    <property type="nucleotide sequence ID" value="NZ_JBHSBB010000009.1"/>
</dbReference>
<dbReference type="InterPro" id="IPR029069">
    <property type="entry name" value="HotDog_dom_sf"/>
</dbReference>
<evidence type="ECO:0000256" key="3">
    <source>
        <dbReference type="SAM" id="MobiDB-lite"/>
    </source>
</evidence>
<feature type="region of interest" description="Disordered" evidence="3">
    <location>
        <begin position="141"/>
        <end position="178"/>
    </location>
</feature>
<dbReference type="Gene3D" id="3.10.129.10">
    <property type="entry name" value="Hotdog Thioesterase"/>
    <property type="match status" value="1"/>
</dbReference>
<dbReference type="EC" id="3.1.2.-" evidence="4"/>
<accession>A0ABV8HK80</accession>
<dbReference type="CDD" id="cd00586">
    <property type="entry name" value="4HBT"/>
    <property type="match status" value="1"/>
</dbReference>
<name>A0ABV8HK80_9ACTN</name>
<dbReference type="InterPro" id="IPR008272">
    <property type="entry name" value="HB-CoA_thioesterase_AS"/>
</dbReference>
<gene>
    <name evidence="4" type="ORF">ACFO3J_12575</name>
</gene>
<evidence type="ECO:0000256" key="1">
    <source>
        <dbReference type="ARBA" id="ARBA00005953"/>
    </source>
</evidence>
<evidence type="ECO:0000256" key="2">
    <source>
        <dbReference type="ARBA" id="ARBA00022801"/>
    </source>
</evidence>
<dbReference type="PROSITE" id="PS01328">
    <property type="entry name" value="4HBCOA_THIOESTERASE"/>
    <property type="match status" value="1"/>
</dbReference>
<keyword evidence="5" id="KW-1185">Reference proteome</keyword>
<dbReference type="EMBL" id="JBHSBB010000009">
    <property type="protein sequence ID" value="MFC4032315.1"/>
    <property type="molecule type" value="Genomic_DNA"/>
</dbReference>
<dbReference type="PANTHER" id="PTHR31793:SF27">
    <property type="entry name" value="NOVEL THIOESTERASE SUPERFAMILY DOMAIN AND SAPOSIN A-TYPE DOMAIN CONTAINING PROTEIN (0610012H03RIK)"/>
    <property type="match status" value="1"/>
</dbReference>
<organism evidence="4 5">
    <name type="scientific">Streptomyces polygonati</name>
    <dbReference type="NCBI Taxonomy" id="1617087"/>
    <lineage>
        <taxon>Bacteria</taxon>
        <taxon>Bacillati</taxon>
        <taxon>Actinomycetota</taxon>
        <taxon>Actinomycetes</taxon>
        <taxon>Kitasatosporales</taxon>
        <taxon>Streptomycetaceae</taxon>
        <taxon>Streptomyces</taxon>
    </lineage>
</organism>
<comment type="caution">
    <text evidence="4">The sequence shown here is derived from an EMBL/GenBank/DDBJ whole genome shotgun (WGS) entry which is preliminary data.</text>
</comment>
<sequence>MTRTDGAGPPTERRRVEHVDTDASGVVHFSRYVSLMETVVLDHLEEQGAGLARFGELGADLAVVDLQVRYSRPAVYRDLLVGEAAVEHVSGARIRVAAVLLREAADGSRTELTSGTITFAAVSPATGAAVPIPPTIRQTLRGTPAHAPRHDSAADTAAGTARVPGAGTTGAAGGAAAR</sequence>
<dbReference type="PANTHER" id="PTHR31793">
    <property type="entry name" value="4-HYDROXYBENZOYL-COA THIOESTERASE FAMILY MEMBER"/>
    <property type="match status" value="1"/>
</dbReference>
<reference evidence="5" key="1">
    <citation type="journal article" date="2019" name="Int. J. Syst. Evol. Microbiol.">
        <title>The Global Catalogue of Microorganisms (GCM) 10K type strain sequencing project: providing services to taxonomists for standard genome sequencing and annotation.</title>
        <authorList>
            <consortium name="The Broad Institute Genomics Platform"/>
            <consortium name="The Broad Institute Genome Sequencing Center for Infectious Disease"/>
            <person name="Wu L."/>
            <person name="Ma J."/>
        </authorList>
    </citation>
    <scope>NUCLEOTIDE SEQUENCE [LARGE SCALE GENOMIC DNA]</scope>
    <source>
        <strain evidence="5">CGMCC 4.7237</strain>
    </source>
</reference>
<feature type="compositionally biased region" description="Gly residues" evidence="3">
    <location>
        <begin position="167"/>
        <end position="178"/>
    </location>
</feature>
<evidence type="ECO:0000313" key="5">
    <source>
        <dbReference type="Proteomes" id="UP001595765"/>
    </source>
</evidence>
<keyword evidence="2 4" id="KW-0378">Hydrolase</keyword>
<dbReference type="GO" id="GO:0016787">
    <property type="term" value="F:hydrolase activity"/>
    <property type="evidence" value="ECO:0007669"/>
    <property type="project" value="UniProtKB-KW"/>
</dbReference>
<dbReference type="SUPFAM" id="SSF54637">
    <property type="entry name" value="Thioesterase/thiol ester dehydrase-isomerase"/>
    <property type="match status" value="1"/>
</dbReference>
<dbReference type="Proteomes" id="UP001595765">
    <property type="component" value="Unassembled WGS sequence"/>
</dbReference>
<dbReference type="InterPro" id="IPR050563">
    <property type="entry name" value="4-hydroxybenzoyl-CoA_TE"/>
</dbReference>
<proteinExistence type="inferred from homology"/>